<evidence type="ECO:0000256" key="1">
    <source>
        <dbReference type="SAM" id="SignalP"/>
    </source>
</evidence>
<dbReference type="InterPro" id="IPR005018">
    <property type="entry name" value="DOMON_domain"/>
</dbReference>
<dbReference type="Pfam" id="PF03351">
    <property type="entry name" value="DOMON"/>
    <property type="match status" value="2"/>
</dbReference>
<evidence type="ECO:0000313" key="4">
    <source>
        <dbReference type="Proteomes" id="UP001159427"/>
    </source>
</evidence>
<reference evidence="3 4" key="1">
    <citation type="submission" date="2022-05" db="EMBL/GenBank/DDBJ databases">
        <authorList>
            <consortium name="Genoscope - CEA"/>
            <person name="William W."/>
        </authorList>
    </citation>
    <scope>NUCLEOTIDE SEQUENCE [LARGE SCALE GENOMIC DNA]</scope>
</reference>
<feature type="domain" description="DOMON" evidence="2">
    <location>
        <begin position="35"/>
        <end position="153"/>
    </location>
</feature>
<evidence type="ECO:0000259" key="2">
    <source>
        <dbReference type="PROSITE" id="PS50836"/>
    </source>
</evidence>
<name>A0ABN8LHC2_9CNID</name>
<protein>
    <recommendedName>
        <fullName evidence="2">DOMON domain-containing protein</fullName>
    </recommendedName>
</protein>
<accession>A0ABN8LHC2</accession>
<keyword evidence="1" id="KW-0732">Signal</keyword>
<sequence>MAFLKNYAFFVLILFPCSFHVVHALNYAMFNSPDGNFMLHWTYMNNKLVFNMTCKVTGYCAVGFTETADGRGMIDYDIAAGGVASNTPYLGDYWSTGTSPPPSDAVNNFELVEATEMGGYTSVKFERNLTTGEPNKDVQFTMNTTVFIVWAMHSSSDSNSGLTVRHTSRGWSGREYNLITEAMTAAMTPTTTTMSSTSVVSTPQPGSGSVSDGDNFMLTWMYSNNKLMFTMTCKTTGWCAVAFTTGDGRGMRNYDIALGGVASGTNYLSDYWSTTTTKPSKNENQNFVLTSANETGGYTTVVFERDPETGDTANDVQFMPGTDVKIAWAMHSSMDGNVDISKHTGTGVLPNRYTLVPETGSTSTSTSTTTGAASMLESRVMFSAILTAIAVFLVS</sequence>
<dbReference type="EMBL" id="CALNXI010000017">
    <property type="protein sequence ID" value="CAH3014970.1"/>
    <property type="molecule type" value="Genomic_DNA"/>
</dbReference>
<dbReference type="SMART" id="SM00664">
    <property type="entry name" value="DoH"/>
    <property type="match status" value="2"/>
</dbReference>
<dbReference type="Proteomes" id="UP001159427">
    <property type="component" value="Unassembled WGS sequence"/>
</dbReference>
<keyword evidence="4" id="KW-1185">Reference proteome</keyword>
<dbReference type="PROSITE" id="PS50836">
    <property type="entry name" value="DOMON"/>
    <property type="match status" value="2"/>
</dbReference>
<feature type="chain" id="PRO_5045940807" description="DOMON domain-containing protein" evidence="1">
    <location>
        <begin position="25"/>
        <end position="395"/>
    </location>
</feature>
<evidence type="ECO:0000313" key="3">
    <source>
        <dbReference type="EMBL" id="CAH3014970.1"/>
    </source>
</evidence>
<dbReference type="PANTHER" id="PTHR10157">
    <property type="entry name" value="DOPAMINE BETA HYDROXYLASE RELATED"/>
    <property type="match status" value="1"/>
</dbReference>
<dbReference type="CDD" id="cd09631">
    <property type="entry name" value="DOMON_DOH"/>
    <property type="match status" value="2"/>
</dbReference>
<gene>
    <name evidence="3" type="ORF">PEVE_00010031</name>
</gene>
<proteinExistence type="predicted"/>
<comment type="caution">
    <text evidence="3">The sequence shown here is derived from an EMBL/GenBank/DDBJ whole genome shotgun (WGS) entry which is preliminary data.</text>
</comment>
<feature type="domain" description="DOMON" evidence="2">
    <location>
        <begin position="214"/>
        <end position="331"/>
    </location>
</feature>
<dbReference type="InterPro" id="IPR045266">
    <property type="entry name" value="DOH_DOMON"/>
</dbReference>
<dbReference type="InterPro" id="IPR000945">
    <property type="entry name" value="DBH-like"/>
</dbReference>
<organism evidence="3 4">
    <name type="scientific">Porites evermanni</name>
    <dbReference type="NCBI Taxonomy" id="104178"/>
    <lineage>
        <taxon>Eukaryota</taxon>
        <taxon>Metazoa</taxon>
        <taxon>Cnidaria</taxon>
        <taxon>Anthozoa</taxon>
        <taxon>Hexacorallia</taxon>
        <taxon>Scleractinia</taxon>
        <taxon>Fungiina</taxon>
        <taxon>Poritidae</taxon>
        <taxon>Porites</taxon>
    </lineage>
</organism>
<dbReference type="PANTHER" id="PTHR10157:SF31">
    <property type="entry name" value="DBH-LIKE MONOOXYGENASE PROTEIN 2-RELATED"/>
    <property type="match status" value="1"/>
</dbReference>
<feature type="signal peptide" evidence="1">
    <location>
        <begin position="1"/>
        <end position="24"/>
    </location>
</feature>